<dbReference type="Proteomes" id="UP000178758">
    <property type="component" value="Unassembled WGS sequence"/>
</dbReference>
<comment type="caution">
    <text evidence="1">The sequence shown here is derived from an EMBL/GenBank/DDBJ whole genome shotgun (WGS) entry which is preliminary data.</text>
</comment>
<sequence length="79" mass="9288">MGIQKIGNGLEAINFFEQGKLDELKKYCLKDVEITYKIYEHGRKFGFLKYINKWNNLKKIKVDFNQEINKAEIQMTLGG</sequence>
<gene>
    <name evidence="1" type="ORF">A3J78_00840</name>
</gene>
<dbReference type="SUPFAM" id="SSF53098">
    <property type="entry name" value="Ribonuclease H-like"/>
    <property type="match status" value="1"/>
</dbReference>
<organism evidence="1 2">
    <name type="scientific">Candidatus Beckwithbacteria bacterium RBG_13_35_6</name>
    <dbReference type="NCBI Taxonomy" id="1797456"/>
    <lineage>
        <taxon>Bacteria</taxon>
        <taxon>Candidatus Beckwithiibacteriota</taxon>
    </lineage>
</organism>
<reference evidence="1 2" key="1">
    <citation type="journal article" date="2016" name="Nat. Commun.">
        <title>Thousands of microbial genomes shed light on interconnected biogeochemical processes in an aquifer system.</title>
        <authorList>
            <person name="Anantharaman K."/>
            <person name="Brown C.T."/>
            <person name="Hug L.A."/>
            <person name="Sharon I."/>
            <person name="Castelle C.J."/>
            <person name="Probst A.J."/>
            <person name="Thomas B.C."/>
            <person name="Singh A."/>
            <person name="Wilkins M.J."/>
            <person name="Karaoz U."/>
            <person name="Brodie E.L."/>
            <person name="Williams K.H."/>
            <person name="Hubbard S.S."/>
            <person name="Banfield J.F."/>
        </authorList>
    </citation>
    <scope>NUCLEOTIDE SEQUENCE [LARGE SCALE GENOMIC DNA]</scope>
</reference>
<proteinExistence type="predicted"/>
<name>A0A1F5DI44_9BACT</name>
<accession>A0A1F5DI44</accession>
<dbReference type="EMBL" id="MEZJ01000003">
    <property type="protein sequence ID" value="OGD54847.1"/>
    <property type="molecule type" value="Genomic_DNA"/>
</dbReference>
<dbReference type="AlphaFoldDB" id="A0A1F5DI44"/>
<evidence type="ECO:0000313" key="1">
    <source>
        <dbReference type="EMBL" id="OGD54847.1"/>
    </source>
</evidence>
<protein>
    <submittedName>
        <fullName evidence="1">Uncharacterized protein</fullName>
    </submittedName>
</protein>
<dbReference type="InterPro" id="IPR012337">
    <property type="entry name" value="RNaseH-like_sf"/>
</dbReference>
<evidence type="ECO:0000313" key="2">
    <source>
        <dbReference type="Proteomes" id="UP000178758"/>
    </source>
</evidence>